<dbReference type="EMBL" id="SETE01000005">
    <property type="protein sequence ID" value="RYM32973.1"/>
    <property type="molecule type" value="Genomic_DNA"/>
</dbReference>
<evidence type="ECO:0000256" key="1">
    <source>
        <dbReference type="ARBA" id="ARBA00022598"/>
    </source>
</evidence>
<dbReference type="Gene3D" id="3.30.930.10">
    <property type="entry name" value="Bira Bifunctional Protein, Domain 2"/>
    <property type="match status" value="1"/>
</dbReference>
<feature type="domain" description="BPL/LPL catalytic" evidence="2">
    <location>
        <begin position="1"/>
        <end position="183"/>
    </location>
</feature>
<dbReference type="PANTHER" id="PTHR12835">
    <property type="entry name" value="BIOTIN PROTEIN LIGASE"/>
    <property type="match status" value="1"/>
</dbReference>
<dbReference type="Proteomes" id="UP000293952">
    <property type="component" value="Unassembled WGS sequence"/>
</dbReference>
<reference evidence="3 4" key="1">
    <citation type="submission" date="2019-02" db="EMBL/GenBank/DDBJ databases">
        <title>Genome sequence of the sea-ice species Brumimicrobium glaciale.</title>
        <authorList>
            <person name="Bowman J.P."/>
        </authorList>
    </citation>
    <scope>NUCLEOTIDE SEQUENCE [LARGE SCALE GENOMIC DNA]</scope>
    <source>
        <strain evidence="3 4">IC156</strain>
    </source>
</reference>
<proteinExistence type="predicted"/>
<dbReference type="SUPFAM" id="SSF55681">
    <property type="entry name" value="Class II aaRS and biotin synthetases"/>
    <property type="match status" value="1"/>
</dbReference>
<dbReference type="Pfam" id="PF03099">
    <property type="entry name" value="BPL_LplA_LipB"/>
    <property type="match status" value="1"/>
</dbReference>
<sequence>MDIQNVFVGQKIIYLDRTDSTNNYTAKVFKSGAIDSGSVILTDIQTNGRGQRGKEWQSDAFSNLIVSIAADINMWKINNMISLNHVTALALQSFLLKHIDNVKIKWPNDIMINDKKAVGILIESFITSNQRNSVIGFGVNINQQNFDAPRATSLSLETGKNYNPKELIYEVIDAFNHFINLYHEKGEKWMHNEYNKQLWKLNMPHPFTINDQITEGEIQTTTDSGELIVQFQNEIKVFMNGQITY</sequence>
<evidence type="ECO:0000259" key="2">
    <source>
        <dbReference type="PROSITE" id="PS51733"/>
    </source>
</evidence>
<accession>A0A4Q4KI50</accession>
<dbReference type="GO" id="GO:0005737">
    <property type="term" value="C:cytoplasm"/>
    <property type="evidence" value="ECO:0007669"/>
    <property type="project" value="TreeGrafter"/>
</dbReference>
<dbReference type="PANTHER" id="PTHR12835:SF5">
    <property type="entry name" value="BIOTIN--PROTEIN LIGASE"/>
    <property type="match status" value="1"/>
</dbReference>
<name>A0A4Q4KI50_9FLAO</name>
<dbReference type="AlphaFoldDB" id="A0A4Q4KI50"/>
<dbReference type="OrthoDB" id="9807064at2"/>
<keyword evidence="1 3" id="KW-0436">Ligase</keyword>
<dbReference type="InterPro" id="IPR004143">
    <property type="entry name" value="BPL_LPL_catalytic"/>
</dbReference>
<evidence type="ECO:0000313" key="4">
    <source>
        <dbReference type="Proteomes" id="UP000293952"/>
    </source>
</evidence>
<dbReference type="EC" id="6.3.4.15" evidence="3"/>
<dbReference type="PROSITE" id="PS51733">
    <property type="entry name" value="BPL_LPL_CATALYTIC"/>
    <property type="match status" value="1"/>
</dbReference>
<dbReference type="InterPro" id="IPR045864">
    <property type="entry name" value="aa-tRNA-synth_II/BPL/LPL"/>
</dbReference>
<dbReference type="GO" id="GO:0004077">
    <property type="term" value="F:biotin--[biotin carboxyl-carrier protein] ligase activity"/>
    <property type="evidence" value="ECO:0007669"/>
    <property type="project" value="UniProtKB-EC"/>
</dbReference>
<protein>
    <submittedName>
        <fullName evidence="3">Biotin--[acetyl-CoA-carboxylase] ligase</fullName>
        <ecNumber evidence="3">6.3.4.15</ecNumber>
    </submittedName>
</protein>
<evidence type="ECO:0000313" key="3">
    <source>
        <dbReference type="EMBL" id="RYM32973.1"/>
    </source>
</evidence>
<dbReference type="RefSeq" id="WP_130094310.1">
    <property type="nucleotide sequence ID" value="NZ_SETE01000005.1"/>
</dbReference>
<keyword evidence="4" id="KW-1185">Reference proteome</keyword>
<dbReference type="InterPro" id="IPR004408">
    <property type="entry name" value="Biotin_CoA_COase_ligase"/>
</dbReference>
<organism evidence="3 4">
    <name type="scientific">Brumimicrobium glaciale</name>
    <dbReference type="NCBI Taxonomy" id="200475"/>
    <lineage>
        <taxon>Bacteria</taxon>
        <taxon>Pseudomonadati</taxon>
        <taxon>Bacteroidota</taxon>
        <taxon>Flavobacteriia</taxon>
        <taxon>Flavobacteriales</taxon>
        <taxon>Crocinitomicaceae</taxon>
        <taxon>Brumimicrobium</taxon>
    </lineage>
</organism>
<dbReference type="CDD" id="cd16442">
    <property type="entry name" value="BPL"/>
    <property type="match status" value="1"/>
</dbReference>
<dbReference type="NCBIfam" id="TIGR00121">
    <property type="entry name" value="birA_ligase"/>
    <property type="match status" value="1"/>
</dbReference>
<comment type="caution">
    <text evidence="3">The sequence shown here is derived from an EMBL/GenBank/DDBJ whole genome shotgun (WGS) entry which is preliminary data.</text>
</comment>
<gene>
    <name evidence="3" type="ORF">ERX46_13050</name>
</gene>